<evidence type="ECO:0000256" key="2">
    <source>
        <dbReference type="ARBA" id="ARBA00023065"/>
    </source>
</evidence>
<dbReference type="GO" id="GO:0046961">
    <property type="term" value="F:proton-transporting ATPase activity, rotational mechanism"/>
    <property type="evidence" value="ECO:0007669"/>
    <property type="project" value="InterPro"/>
</dbReference>
<organism evidence="3">
    <name type="scientific">Fervidicoccus fontis</name>
    <dbReference type="NCBI Taxonomy" id="683846"/>
    <lineage>
        <taxon>Archaea</taxon>
        <taxon>Thermoproteota</taxon>
        <taxon>Thermoprotei</taxon>
        <taxon>Fervidicoccales</taxon>
        <taxon>Fervidicoccaceae</taxon>
        <taxon>Fervidicoccus</taxon>
    </lineage>
</organism>
<dbReference type="AlphaFoldDB" id="A0A7J3ZIZ2"/>
<gene>
    <name evidence="3" type="ORF">ENM78_00950</name>
</gene>
<evidence type="ECO:0000313" key="3">
    <source>
        <dbReference type="EMBL" id="HHQ80023.1"/>
    </source>
</evidence>
<sequence length="352" mass="39149">MLSELKSAPRLRAFRSRLLSRQRIQDLARVEGLEELVRLLKDSRYAKYVSSASRLEELSSGITQCFLDDVEHLKRVCGGVAYTLINMLSCVDVVKTIFSIIRAIYFEGASGLKRIPSYRLYGEAKTVYDYLAQQAYEDRERRSVRALVKRVADSIREPVIREALIQSVAKLESTEDPNVIEVATATLLAQRLLEAIPRDGIRLSVPIEKMVVPYIDYLVVQSQANLLLLKRVERALVEIALKAASPKVAEAISTSISTGSALVLYQALARAHGLPSVKLESESQADEIVYRGIFRRIRSDAELAFASYPFTPALGVAAYFLAYIEYRDLMSILALKLTGAEVGDLSTVLIAA</sequence>
<protein>
    <recommendedName>
        <fullName evidence="4">ATPase</fullName>
    </recommendedName>
</protein>
<name>A0A7J3ZIZ2_9CREN</name>
<dbReference type="Pfam" id="PF01992">
    <property type="entry name" value="vATP-synt_AC39"/>
    <property type="match status" value="1"/>
</dbReference>
<keyword evidence="1" id="KW-0813">Transport</keyword>
<proteinExistence type="predicted"/>
<reference evidence="3" key="1">
    <citation type="journal article" date="2020" name="mSystems">
        <title>Genome- and Community-Level Interaction Insights into Carbon Utilization and Element Cycling Functions of Hydrothermarchaeota in Hydrothermal Sediment.</title>
        <authorList>
            <person name="Zhou Z."/>
            <person name="Liu Y."/>
            <person name="Xu W."/>
            <person name="Pan J."/>
            <person name="Luo Z.H."/>
            <person name="Li M."/>
        </authorList>
    </citation>
    <scope>NUCLEOTIDE SEQUENCE [LARGE SCALE GENOMIC DNA]</scope>
    <source>
        <strain evidence="3">SpSt-1116</strain>
    </source>
</reference>
<keyword evidence="2" id="KW-0406">Ion transport</keyword>
<dbReference type="InterPro" id="IPR044911">
    <property type="entry name" value="V-type_ATPase_csu/dsu_dom_3"/>
</dbReference>
<dbReference type="InterPro" id="IPR036079">
    <property type="entry name" value="ATPase_csu/dsu_sf"/>
</dbReference>
<dbReference type="InterPro" id="IPR002843">
    <property type="entry name" value="ATPase_V0-cplx_csu/dsu"/>
</dbReference>
<accession>A0A7J3ZIZ2</accession>
<evidence type="ECO:0000256" key="1">
    <source>
        <dbReference type="ARBA" id="ARBA00022448"/>
    </source>
</evidence>
<dbReference type="SUPFAM" id="SSF103486">
    <property type="entry name" value="V-type ATP synthase subunit C"/>
    <property type="match status" value="1"/>
</dbReference>
<evidence type="ECO:0008006" key="4">
    <source>
        <dbReference type="Google" id="ProtNLM"/>
    </source>
</evidence>
<dbReference type="Gene3D" id="1.10.132.50">
    <property type="entry name" value="ATP synthase (C/AC39) subunit, domain 3"/>
    <property type="match status" value="1"/>
</dbReference>
<dbReference type="EMBL" id="DRZC01000016">
    <property type="protein sequence ID" value="HHQ80023.1"/>
    <property type="molecule type" value="Genomic_DNA"/>
</dbReference>
<comment type="caution">
    <text evidence="3">The sequence shown here is derived from an EMBL/GenBank/DDBJ whole genome shotgun (WGS) entry which is preliminary data.</text>
</comment>